<evidence type="ECO:0000313" key="7">
    <source>
        <dbReference type="EMBL" id="ACQ90921.1"/>
    </source>
</evidence>
<dbReference type="InterPro" id="IPR017871">
    <property type="entry name" value="ABC_transporter-like_CS"/>
</dbReference>
<feature type="domain" description="ABC transporter" evidence="6">
    <location>
        <begin position="3"/>
        <end position="233"/>
    </location>
</feature>
<keyword evidence="4" id="KW-1278">Translocase</keyword>
<dbReference type="Gene3D" id="3.40.50.300">
    <property type="entry name" value="P-loop containing nucleotide triphosphate hydrolases"/>
    <property type="match status" value="1"/>
</dbReference>
<dbReference type="InterPro" id="IPR005666">
    <property type="entry name" value="Sulph_transpt1"/>
</dbReference>
<dbReference type="GO" id="GO:0016887">
    <property type="term" value="F:ATP hydrolysis activity"/>
    <property type="evidence" value="ECO:0007669"/>
    <property type="project" value="InterPro"/>
</dbReference>
<dbReference type="SUPFAM" id="SSF52540">
    <property type="entry name" value="P-loop containing nucleoside triphosphate hydrolases"/>
    <property type="match status" value="1"/>
</dbReference>
<protein>
    <submittedName>
        <fullName evidence="7">Probable transport protein</fullName>
    </submittedName>
</protein>
<keyword evidence="7" id="KW-0934">Plastid</keyword>
<dbReference type="FunFam" id="3.40.50.300:FF:000133">
    <property type="entry name" value="Spermidine/putrescine import ATP-binding protein PotA"/>
    <property type="match status" value="1"/>
</dbReference>
<keyword evidence="7" id="KW-0150">Chloroplast</keyword>
<accession>C7BEV0</accession>
<proteinExistence type="predicted"/>
<dbReference type="InterPro" id="IPR050093">
    <property type="entry name" value="ABC_SmlMolc_Importer"/>
</dbReference>
<evidence type="ECO:0000259" key="6">
    <source>
        <dbReference type="PROSITE" id="PS50893"/>
    </source>
</evidence>
<dbReference type="InterPro" id="IPR003593">
    <property type="entry name" value="AAA+_ATPase"/>
</dbReference>
<dbReference type="GO" id="GO:0015419">
    <property type="term" value="F:ABC-type sulfate transporter activity"/>
    <property type="evidence" value="ECO:0007669"/>
    <property type="project" value="InterPro"/>
</dbReference>
<evidence type="ECO:0000256" key="4">
    <source>
        <dbReference type="ARBA" id="ARBA00022967"/>
    </source>
</evidence>
<gene>
    <name evidence="7" type="primary">cysA</name>
</gene>
<dbReference type="AlphaFoldDB" id="C7BEV0"/>
<keyword evidence="5" id="KW-0764">Sulfate transport</keyword>
<dbReference type="GO" id="GO:0005524">
    <property type="term" value="F:ATP binding"/>
    <property type="evidence" value="ECO:0007669"/>
    <property type="project" value="UniProtKB-KW"/>
</dbReference>
<dbReference type="GeneID" id="8207090"/>
<dbReference type="SMART" id="SM00382">
    <property type="entry name" value="AAA"/>
    <property type="match status" value="1"/>
</dbReference>
<organism evidence="7">
    <name type="scientific">Parachlorella kessleri</name>
    <name type="common">Green alga</name>
    <name type="synonym">Chlorella kessleri</name>
    <dbReference type="NCBI Taxonomy" id="3074"/>
    <lineage>
        <taxon>Eukaryota</taxon>
        <taxon>Viridiplantae</taxon>
        <taxon>Chlorophyta</taxon>
        <taxon>core chlorophytes</taxon>
        <taxon>Trebouxiophyceae</taxon>
        <taxon>Chlorellales</taxon>
        <taxon>Chlorellaceae</taxon>
        <taxon>Parachlorella</taxon>
    </lineage>
</organism>
<dbReference type="PROSITE" id="PS00211">
    <property type="entry name" value="ABC_TRANSPORTER_1"/>
    <property type="match status" value="1"/>
</dbReference>
<keyword evidence="1" id="KW-0813">Transport</keyword>
<dbReference type="PANTHER" id="PTHR42781">
    <property type="entry name" value="SPERMIDINE/PUTRESCINE IMPORT ATP-BINDING PROTEIN POTA"/>
    <property type="match status" value="1"/>
</dbReference>
<dbReference type="GO" id="GO:0043190">
    <property type="term" value="C:ATP-binding cassette (ABC) transporter complex"/>
    <property type="evidence" value="ECO:0007669"/>
    <property type="project" value="InterPro"/>
</dbReference>
<dbReference type="PROSITE" id="PS50893">
    <property type="entry name" value="ABC_TRANSPORTER_2"/>
    <property type="match status" value="1"/>
</dbReference>
<name>C7BEV0_PARKE</name>
<dbReference type="InterPro" id="IPR003439">
    <property type="entry name" value="ABC_transporter-like_ATP-bd"/>
</dbReference>
<dbReference type="PANTHER" id="PTHR42781:SF4">
    <property type="entry name" value="SPERMIDINE_PUTRESCINE IMPORT ATP-BINDING PROTEIN POTA"/>
    <property type="match status" value="1"/>
</dbReference>
<keyword evidence="2" id="KW-0547">Nucleotide-binding</keyword>
<evidence type="ECO:0000256" key="2">
    <source>
        <dbReference type="ARBA" id="ARBA00022741"/>
    </source>
</evidence>
<evidence type="ECO:0000256" key="1">
    <source>
        <dbReference type="ARBA" id="ARBA00022448"/>
    </source>
</evidence>
<geneLocation type="chloroplast" evidence="7"/>
<dbReference type="RefSeq" id="YP_003058285.1">
    <property type="nucleotide sequence ID" value="NC_012978.1"/>
</dbReference>
<keyword evidence="3" id="KW-0067">ATP-binding</keyword>
<dbReference type="EMBL" id="FJ968741">
    <property type="protein sequence ID" value="ACQ90921.1"/>
    <property type="molecule type" value="Genomic_DNA"/>
</dbReference>
<reference evidence="7" key="1">
    <citation type="journal article" date="2009" name="Mol. Biol. Evol.">
        <title>The chloroplast genomes of the green algae Pedinomonas minor, Parachlorella kessleri, and Oocystis solitaria reveal a shared ancestry between the Pedinomonadales and Chlorellales.</title>
        <authorList>
            <person name="Turmel M."/>
            <person name="Otis C."/>
            <person name="Lemieux C."/>
        </authorList>
    </citation>
    <scope>NUCLEOTIDE SEQUENCE</scope>
</reference>
<evidence type="ECO:0000256" key="5">
    <source>
        <dbReference type="ARBA" id="ARBA00023032"/>
    </source>
</evidence>
<sequence length="245" mass="27532">MSILVENISKTFSNYQALSQVNLEIKNGSLVGLLGPSGSGKSTLLRILAGLEIPDSGRIWLEGQDATNFPLQQREIGFVFQNYALFPHLTVAKNISFGLDIRNIEINLKKQRVQELLQLVQLEKFADRYPHQLSGGQRQRIALARALAVEPKVLLLDEPFAALDAKIRKQLRGWLRNLHQEISITTVFVTHDHQEAMELAHEIVLLDNGRIIQVGSPNEIIDYSPDNSSNLFRNTSNSFSFSFQG</sequence>
<evidence type="ECO:0000256" key="3">
    <source>
        <dbReference type="ARBA" id="ARBA00022840"/>
    </source>
</evidence>
<dbReference type="Pfam" id="PF00005">
    <property type="entry name" value="ABC_tran"/>
    <property type="match status" value="1"/>
</dbReference>
<dbReference type="InterPro" id="IPR027417">
    <property type="entry name" value="P-loop_NTPase"/>
</dbReference>
<dbReference type="NCBIfam" id="TIGR00968">
    <property type="entry name" value="3a0106s01"/>
    <property type="match status" value="1"/>
</dbReference>